<dbReference type="AlphaFoldDB" id="A0A7R9AH79"/>
<proteinExistence type="inferred from homology"/>
<keyword evidence="2" id="KW-0722">Serine protease inhibitor</keyword>
<accession>A0A7R9AH79</accession>
<gene>
    <name evidence="5" type="ORF">DSTB1V02_LOCUS13953</name>
</gene>
<sequence>MKHNRTPSVRTVETIAAISSAIQQSPKKSICPMLSQTSVNAAYFKGQWLNPFEANETKNAAFILETSKRDIIPVPTMHQYDSYFPIGVSEELMASVIELPYAGGDGNELAMFIVLPKQTDNYTLDEMLQRLTPENLKEAKDLVFRKQVALLSLPKFKLQKEFNLVPVLSEMGLKSLFDPLQANFSCLTPILKTSLSSADHKAVIEVNEEGTEAAAATAFLAFRSGRLDPIELRISHPFFYFIYHHDTDSILFMGVVRNPLSD</sequence>
<evidence type="ECO:0000256" key="1">
    <source>
        <dbReference type="ARBA" id="ARBA00022690"/>
    </source>
</evidence>
<dbReference type="SMART" id="SM00093">
    <property type="entry name" value="SERPIN"/>
    <property type="match status" value="1"/>
</dbReference>
<keyword evidence="6" id="KW-1185">Reference proteome</keyword>
<dbReference type="InterPro" id="IPR036186">
    <property type="entry name" value="Serpin_sf"/>
</dbReference>
<name>A0A7R9AH79_9CRUS</name>
<keyword evidence="1" id="KW-0646">Protease inhibitor</keyword>
<dbReference type="InterPro" id="IPR000215">
    <property type="entry name" value="Serpin_fam"/>
</dbReference>
<evidence type="ECO:0000256" key="2">
    <source>
        <dbReference type="ARBA" id="ARBA00022900"/>
    </source>
</evidence>
<evidence type="ECO:0000259" key="4">
    <source>
        <dbReference type="SMART" id="SM00093"/>
    </source>
</evidence>
<dbReference type="Gene3D" id="3.30.497.10">
    <property type="entry name" value="Antithrombin, subunit I, domain 2"/>
    <property type="match status" value="1"/>
</dbReference>
<dbReference type="PANTHER" id="PTHR11461">
    <property type="entry name" value="SERINE PROTEASE INHIBITOR, SERPIN"/>
    <property type="match status" value="1"/>
</dbReference>
<dbReference type="GO" id="GO:0005615">
    <property type="term" value="C:extracellular space"/>
    <property type="evidence" value="ECO:0007669"/>
    <property type="project" value="InterPro"/>
</dbReference>
<dbReference type="Proteomes" id="UP000677054">
    <property type="component" value="Unassembled WGS sequence"/>
</dbReference>
<dbReference type="InterPro" id="IPR023796">
    <property type="entry name" value="Serpin_dom"/>
</dbReference>
<dbReference type="EMBL" id="CAJPEV010008302">
    <property type="protein sequence ID" value="CAG0905216.1"/>
    <property type="molecule type" value="Genomic_DNA"/>
</dbReference>
<dbReference type="InterPro" id="IPR042178">
    <property type="entry name" value="Serpin_sf_1"/>
</dbReference>
<dbReference type="EMBL" id="LR907820">
    <property type="protein sequence ID" value="CAD7254207.1"/>
    <property type="molecule type" value="Genomic_DNA"/>
</dbReference>
<comment type="similarity">
    <text evidence="3">Belongs to the serpin family.</text>
</comment>
<dbReference type="InterPro" id="IPR042185">
    <property type="entry name" value="Serpin_sf_2"/>
</dbReference>
<dbReference type="Gene3D" id="2.30.39.10">
    <property type="entry name" value="Alpha-1-antitrypsin, domain 1"/>
    <property type="match status" value="1"/>
</dbReference>
<dbReference type="GO" id="GO:0004867">
    <property type="term" value="F:serine-type endopeptidase inhibitor activity"/>
    <property type="evidence" value="ECO:0007669"/>
    <property type="project" value="UniProtKB-KW"/>
</dbReference>
<dbReference type="Pfam" id="PF00079">
    <property type="entry name" value="Serpin"/>
    <property type="match status" value="1"/>
</dbReference>
<dbReference type="OrthoDB" id="671595at2759"/>
<evidence type="ECO:0000256" key="3">
    <source>
        <dbReference type="RuleBase" id="RU000411"/>
    </source>
</evidence>
<dbReference type="SUPFAM" id="SSF56574">
    <property type="entry name" value="Serpins"/>
    <property type="match status" value="1"/>
</dbReference>
<reference evidence="5" key="1">
    <citation type="submission" date="2020-11" db="EMBL/GenBank/DDBJ databases">
        <authorList>
            <person name="Tran Van P."/>
        </authorList>
    </citation>
    <scope>NUCLEOTIDE SEQUENCE</scope>
</reference>
<organism evidence="5">
    <name type="scientific">Darwinula stevensoni</name>
    <dbReference type="NCBI Taxonomy" id="69355"/>
    <lineage>
        <taxon>Eukaryota</taxon>
        <taxon>Metazoa</taxon>
        <taxon>Ecdysozoa</taxon>
        <taxon>Arthropoda</taxon>
        <taxon>Crustacea</taxon>
        <taxon>Oligostraca</taxon>
        <taxon>Ostracoda</taxon>
        <taxon>Podocopa</taxon>
        <taxon>Podocopida</taxon>
        <taxon>Darwinulocopina</taxon>
        <taxon>Darwinuloidea</taxon>
        <taxon>Darwinulidae</taxon>
        <taxon>Darwinula</taxon>
    </lineage>
</organism>
<evidence type="ECO:0000313" key="6">
    <source>
        <dbReference type="Proteomes" id="UP000677054"/>
    </source>
</evidence>
<protein>
    <recommendedName>
        <fullName evidence="4">Serpin domain-containing protein</fullName>
    </recommendedName>
</protein>
<feature type="domain" description="Serpin" evidence="4">
    <location>
        <begin position="1"/>
        <end position="259"/>
    </location>
</feature>
<dbReference type="PANTHER" id="PTHR11461:SF278">
    <property type="entry name" value="SERINE PROTEASE INHIBITOR 88EA"/>
    <property type="match status" value="1"/>
</dbReference>
<evidence type="ECO:0000313" key="5">
    <source>
        <dbReference type="EMBL" id="CAD7254207.1"/>
    </source>
</evidence>